<dbReference type="Gene3D" id="1.10.10.60">
    <property type="entry name" value="Homeodomain-like"/>
    <property type="match status" value="1"/>
</dbReference>
<dbReference type="AlphaFoldDB" id="A0A5M6IQF2"/>
<evidence type="ECO:0000313" key="3">
    <source>
        <dbReference type="EMBL" id="KAA5610441.1"/>
    </source>
</evidence>
<dbReference type="InterPro" id="IPR029016">
    <property type="entry name" value="GAF-like_dom_sf"/>
</dbReference>
<dbReference type="EMBL" id="VWPK01000032">
    <property type="protein sequence ID" value="KAA5610441.1"/>
    <property type="molecule type" value="Genomic_DNA"/>
</dbReference>
<accession>A0A5M6IQF2</accession>
<evidence type="ECO:0000313" key="4">
    <source>
        <dbReference type="Proteomes" id="UP000325255"/>
    </source>
</evidence>
<reference evidence="3 4" key="1">
    <citation type="submission" date="2019-09" db="EMBL/GenBank/DDBJ databases">
        <title>Genome sequence of Rhodovastum atsumiense, a diverse member of the Acetobacteraceae family of non-sulfur purple photosynthetic bacteria.</title>
        <authorList>
            <person name="Meyer T."/>
            <person name="Kyndt J."/>
        </authorList>
    </citation>
    <scope>NUCLEOTIDE SEQUENCE [LARGE SCALE GENOMIC DNA]</scope>
    <source>
        <strain evidence="3 4">DSM 21279</strain>
    </source>
</reference>
<name>A0A5M6IQF2_9PROT</name>
<dbReference type="Proteomes" id="UP000325255">
    <property type="component" value="Unassembled WGS sequence"/>
</dbReference>
<feature type="domain" description="DNA binding HTH" evidence="2">
    <location>
        <begin position="280"/>
        <end position="319"/>
    </location>
</feature>
<protein>
    <submittedName>
        <fullName evidence="3">Sigma-54-dependent Fis family transcriptional regulator</fullName>
    </submittedName>
</protein>
<evidence type="ECO:0000259" key="2">
    <source>
        <dbReference type="Pfam" id="PF02954"/>
    </source>
</evidence>
<dbReference type="Pfam" id="PF02954">
    <property type="entry name" value="HTH_8"/>
    <property type="match status" value="1"/>
</dbReference>
<proteinExistence type="predicted"/>
<evidence type="ECO:0000259" key="1">
    <source>
        <dbReference type="Pfam" id="PF01590"/>
    </source>
</evidence>
<dbReference type="InterPro" id="IPR009057">
    <property type="entry name" value="Homeodomain-like_sf"/>
</dbReference>
<dbReference type="SUPFAM" id="SSF46689">
    <property type="entry name" value="Homeodomain-like"/>
    <property type="match status" value="1"/>
</dbReference>
<sequence length="329" mass="35986">MARTSAAHHADRVLAVLQQPAEADGIAASWRRCLLQHRLDPEHPHPPTLLSNLELRYVRGHAGRLMRVADPELDRLHGLVHGIGYSVLMTNRQGAVIARRVAERDERGCRDWRLWTGALWSEEVEGTNGVGTCLAEERPVSVHRDQHFRRRHTALTCTVTPLFDAAGRLAGALDISCFRPGPEGCILPLAMAAVQEAARRIEAAYFHDIHARFLILALPRPQDGRTDDTSVPLLALDADRRIQGATRAARAALRLDDAALERGVSITGALDGLQAEPRTFRAAERGVISAALAQSQGHVGQAASLLGISRATLHRKIRALGLQRADGFR</sequence>
<dbReference type="Gene3D" id="3.30.450.40">
    <property type="match status" value="1"/>
</dbReference>
<gene>
    <name evidence="3" type="ORF">F1189_18980</name>
</gene>
<dbReference type="GO" id="GO:0043565">
    <property type="term" value="F:sequence-specific DNA binding"/>
    <property type="evidence" value="ECO:0007669"/>
    <property type="project" value="InterPro"/>
</dbReference>
<dbReference type="InterPro" id="IPR002197">
    <property type="entry name" value="HTH_Fis"/>
</dbReference>
<dbReference type="Pfam" id="PF01590">
    <property type="entry name" value="GAF"/>
    <property type="match status" value="1"/>
</dbReference>
<dbReference type="PRINTS" id="PR01590">
    <property type="entry name" value="HTHFIS"/>
</dbReference>
<organism evidence="3 4">
    <name type="scientific">Rhodovastum atsumiense</name>
    <dbReference type="NCBI Taxonomy" id="504468"/>
    <lineage>
        <taxon>Bacteria</taxon>
        <taxon>Pseudomonadati</taxon>
        <taxon>Pseudomonadota</taxon>
        <taxon>Alphaproteobacteria</taxon>
        <taxon>Acetobacterales</taxon>
        <taxon>Acetobacteraceae</taxon>
        <taxon>Rhodovastum</taxon>
    </lineage>
</organism>
<feature type="domain" description="GAF" evidence="1">
    <location>
        <begin position="86"/>
        <end position="204"/>
    </location>
</feature>
<keyword evidence="4" id="KW-1185">Reference proteome</keyword>
<dbReference type="InterPro" id="IPR003018">
    <property type="entry name" value="GAF"/>
</dbReference>
<comment type="caution">
    <text evidence="3">The sequence shown here is derived from an EMBL/GenBank/DDBJ whole genome shotgun (WGS) entry which is preliminary data.</text>
</comment>
<dbReference type="RefSeq" id="WP_150042447.1">
    <property type="nucleotide sequence ID" value="NZ_OW485601.1"/>
</dbReference>
<dbReference type="OrthoDB" id="9805953at2"/>
<dbReference type="SUPFAM" id="SSF55781">
    <property type="entry name" value="GAF domain-like"/>
    <property type="match status" value="1"/>
</dbReference>